<evidence type="ECO:0000313" key="2">
    <source>
        <dbReference type="EMBL" id="MEN7548188.1"/>
    </source>
</evidence>
<dbReference type="EMBL" id="JBDKWZ010000005">
    <property type="protein sequence ID" value="MEN7548188.1"/>
    <property type="molecule type" value="Genomic_DNA"/>
</dbReference>
<reference evidence="2 3" key="1">
    <citation type="submission" date="2024-04" db="EMBL/GenBank/DDBJ databases">
        <title>Novel genus in family Flammeovirgaceae.</title>
        <authorList>
            <person name="Nguyen T.H."/>
            <person name="Vuong T.Q."/>
            <person name="Le H."/>
            <person name="Kim S.-G."/>
        </authorList>
    </citation>
    <scope>NUCLEOTIDE SEQUENCE [LARGE SCALE GENOMIC DNA]</scope>
    <source>
        <strain evidence="2 3">JCM 23209</strain>
    </source>
</reference>
<organism evidence="2 3">
    <name type="scientific">Rapidithrix thailandica</name>
    <dbReference type="NCBI Taxonomy" id="413964"/>
    <lineage>
        <taxon>Bacteria</taxon>
        <taxon>Pseudomonadati</taxon>
        <taxon>Bacteroidota</taxon>
        <taxon>Cytophagia</taxon>
        <taxon>Cytophagales</taxon>
        <taxon>Flammeovirgaceae</taxon>
        <taxon>Rapidithrix</taxon>
    </lineage>
</organism>
<dbReference type="InterPro" id="IPR026444">
    <property type="entry name" value="Secre_tail"/>
</dbReference>
<name>A0AAW9S6Z4_9BACT</name>
<dbReference type="AlphaFoldDB" id="A0AAW9S6Z4"/>
<feature type="domain" description="Secretion system C-terminal sorting" evidence="1">
    <location>
        <begin position="440"/>
        <end position="518"/>
    </location>
</feature>
<comment type="caution">
    <text evidence="2">The sequence shown here is derived from an EMBL/GenBank/DDBJ whole genome shotgun (WGS) entry which is preliminary data.</text>
</comment>
<evidence type="ECO:0000259" key="1">
    <source>
        <dbReference type="Pfam" id="PF18962"/>
    </source>
</evidence>
<dbReference type="RefSeq" id="WP_346820969.1">
    <property type="nucleotide sequence ID" value="NZ_JBDKWZ010000005.1"/>
</dbReference>
<evidence type="ECO:0000313" key="3">
    <source>
        <dbReference type="Proteomes" id="UP001403385"/>
    </source>
</evidence>
<dbReference type="Pfam" id="PF18962">
    <property type="entry name" value="Por_Secre_tail"/>
    <property type="match status" value="1"/>
</dbReference>
<dbReference type="Gene3D" id="2.60.40.10">
    <property type="entry name" value="Immunoglobulins"/>
    <property type="match status" value="1"/>
</dbReference>
<keyword evidence="3" id="KW-1185">Reference proteome</keyword>
<dbReference type="NCBIfam" id="TIGR04183">
    <property type="entry name" value="Por_Secre_tail"/>
    <property type="match status" value="1"/>
</dbReference>
<protein>
    <submittedName>
        <fullName evidence="2">T9SS type A sorting domain-containing protein</fullName>
    </submittedName>
</protein>
<proteinExistence type="predicted"/>
<accession>A0AAW9S6Z4</accession>
<gene>
    <name evidence="2" type="ORF">AAG747_09725</name>
</gene>
<dbReference type="InterPro" id="IPR013783">
    <property type="entry name" value="Ig-like_fold"/>
</dbReference>
<sequence length="520" mass="56832">MREKQLTKWSGIAMGALLILLLSPPVHLFAANYTSSTSGDWVDNTTWNGGNVPPTTNLRNGTVKIFGGHAINRNGRLKAGNSLNIEIFSNASLHINGNFEANNNLTLKISGTLIIEGDFKVGENCTIELSNNGKLIIKGNSEFGDEATLKVSDNTDLQIDGSADFGEKSKVEVKNTGELKVGGGLSFDEEAEVKIEGEGDLQVGGSADFGEKSKVEVKNTGELKVGGDLSFDEEAEVKIEGEGDLQVDGSAEFGEDAKVEVKNSGELKVGEDLSFDGDAEVKVDGDGTLDIGRDVVFDPDPKKLDGNGTVNIGRNTCQYWEDQGYKGTCNDNTIPLPITLLSFHVQQAQGKVVIDWTTASEINNEYFEVQRSQDGKTFTSIGQVQGSGTTDHLQAYQYTDHGPQIGWLYYRLKQTDFDGKSEYFHTAAVNYVAGEKRLEVYPNPVSGYQVQLKIGYLEKASTLVQVVDFQGNVVFSQTYENRSQSYFDQQIQLPQHLAKGIYVVRLTNGTEQQMIKLIKN</sequence>
<dbReference type="Proteomes" id="UP001403385">
    <property type="component" value="Unassembled WGS sequence"/>
</dbReference>